<sequence>MQTEFRVGEAAAAVRSGGGAIETWIGATEWTGRSGAVLSLADDPTALALVAAVLAVVGAAVVVRIRSGTATDGSGSPDDRSSDEPAGSDVETERSRETVADRIGESTLERLEPIVPDAVDRVREVAADDRDPDRAALDRAERDLRRGLEDALADGRLDVGLTAPDGERYEIVNLPSRYRELAVPPSGETVHVESAEAAVRDRLENGTLREAAAAAAAVDEHREEVHRYVRRREGEIVNLQDEIEATLGDVRELVDRLEGSLADRVDDFVLAGRHDEVEGVAEIERDVSDATRSLHRCSFDDAQRELRDAREAADELLVTVDLLGGLVGTIEHGSGTVELPTDISTTLVTDLAPIIERQYDVDASVEGNAIVISERNALGGEGDTTGVTSETARGGDGSSARERTPTGGSTASAGSRNRVTADSVADEILFVLRELDGETGGDTVQCQTDGLPTGVAQPAVLEELAAFCRRQTDIVAAVDLQEGAPPGFLEIEFTDRTTPIGGLETLRERFAERHGG</sequence>
<evidence type="ECO:0000313" key="3">
    <source>
        <dbReference type="Proteomes" id="UP000302218"/>
    </source>
</evidence>
<feature type="compositionally biased region" description="Polar residues" evidence="1">
    <location>
        <begin position="406"/>
        <end position="418"/>
    </location>
</feature>
<dbReference type="KEGG" id="nvr:FEJ81_01250"/>
<feature type="region of interest" description="Disordered" evidence="1">
    <location>
        <begin position="376"/>
        <end position="418"/>
    </location>
</feature>
<dbReference type="EMBL" id="CP040330">
    <property type="protein sequence ID" value="QCS41039.1"/>
    <property type="molecule type" value="Genomic_DNA"/>
</dbReference>
<dbReference type="OrthoDB" id="177668at2157"/>
<evidence type="ECO:0000256" key="1">
    <source>
        <dbReference type="SAM" id="MobiDB-lite"/>
    </source>
</evidence>
<proteinExistence type="predicted"/>
<gene>
    <name evidence="2" type="ORF">FEJ81_01250</name>
</gene>
<feature type="compositionally biased region" description="Basic and acidic residues" evidence="1">
    <location>
        <begin position="91"/>
        <end position="107"/>
    </location>
</feature>
<dbReference type="Proteomes" id="UP000302218">
    <property type="component" value="Chromosome"/>
</dbReference>
<protein>
    <recommendedName>
        <fullName evidence="4">Coiled-coil protein</fullName>
    </recommendedName>
</protein>
<evidence type="ECO:0000313" key="2">
    <source>
        <dbReference type="EMBL" id="QCS41039.1"/>
    </source>
</evidence>
<accession>A0A4V1FXN8</accession>
<organism evidence="2 3">
    <name type="scientific">Natrinema versiforme</name>
    <dbReference type="NCBI Taxonomy" id="88724"/>
    <lineage>
        <taxon>Archaea</taxon>
        <taxon>Methanobacteriati</taxon>
        <taxon>Methanobacteriota</taxon>
        <taxon>Stenosarchaea group</taxon>
        <taxon>Halobacteria</taxon>
        <taxon>Halobacteriales</taxon>
        <taxon>Natrialbaceae</taxon>
        <taxon>Natrinema</taxon>
    </lineage>
</organism>
<name>A0A4V1FXN8_9EURY</name>
<dbReference type="RefSeq" id="WP_138243561.1">
    <property type="nucleotide sequence ID" value="NZ_CP040330.1"/>
</dbReference>
<dbReference type="GeneID" id="40263855"/>
<reference evidence="3" key="1">
    <citation type="submission" date="2019-05" db="EMBL/GenBank/DDBJ databases">
        <title>Genome sequence and methylation pattern of the halophilic Archaeon Natrinema versiforme BOL5-4.</title>
        <authorList>
            <person name="DasSarma P."/>
            <person name="Anton B.P."/>
            <person name="DasSarma S.L."/>
            <person name="Martinez F.L."/>
            <person name="Guzman D."/>
            <person name="Roberts R.J."/>
            <person name="DasSarma S."/>
        </authorList>
    </citation>
    <scope>NUCLEOTIDE SEQUENCE [LARGE SCALE GENOMIC DNA]</scope>
    <source>
        <strain evidence="3">BOL5-4</strain>
    </source>
</reference>
<feature type="region of interest" description="Disordered" evidence="1">
    <location>
        <begin position="68"/>
        <end position="107"/>
    </location>
</feature>
<evidence type="ECO:0008006" key="4">
    <source>
        <dbReference type="Google" id="ProtNLM"/>
    </source>
</evidence>
<dbReference type="AlphaFoldDB" id="A0A4V1FXN8"/>